<evidence type="ECO:0000259" key="2">
    <source>
        <dbReference type="SMART" id="SM00474"/>
    </source>
</evidence>
<evidence type="ECO:0000256" key="1">
    <source>
        <dbReference type="SAM" id="MobiDB-lite"/>
    </source>
</evidence>
<dbReference type="PANTHER" id="PTHR43040:SF1">
    <property type="entry name" value="RIBONUCLEASE D"/>
    <property type="match status" value="1"/>
</dbReference>
<dbReference type="Gene3D" id="3.30.420.10">
    <property type="entry name" value="Ribonuclease H-like superfamily/Ribonuclease H"/>
    <property type="match status" value="1"/>
</dbReference>
<dbReference type="Pfam" id="PF01612">
    <property type="entry name" value="DNA_pol_A_exo1"/>
    <property type="match status" value="1"/>
</dbReference>
<comment type="caution">
    <text evidence="3">The sequence shown here is derived from an EMBL/GenBank/DDBJ whole genome shotgun (WGS) entry which is preliminary data.</text>
</comment>
<feature type="compositionally biased region" description="Polar residues" evidence="1">
    <location>
        <begin position="273"/>
        <end position="285"/>
    </location>
</feature>
<feature type="region of interest" description="Disordered" evidence="1">
    <location>
        <begin position="273"/>
        <end position="293"/>
    </location>
</feature>
<sequence>MIWLKPFGFGARSSALRIWSRAIQEQHNVLHRRVSTKAAAALARAANTKKPTFFVDTPAGVSEVADRLRAQGPGSELYADIEGQRLSRHGAISLIVIYSSSARQAFVLDISILKRAAFKPKGSRGLNIQQILQSTAYRKIFFDVRNDADALFHQFGVALQRVEDLQLIESAARPDNDPSRNRSRGLAKCLETVLSSVEKKEWAKSKKAGHALFDPKSGGSYAVFEKRPLSPEILAYCVGDVFYLPRLREKHWDKLSKSSRKRVMRESKARVLESQQQDFKANSPKTSKRLRQRDKHRAMEIEFGGLSVEWWDGLDDILAWENRHLH</sequence>
<gene>
    <name evidence="3" type="ORF">PG996_006442</name>
</gene>
<dbReference type="SMART" id="SM00474">
    <property type="entry name" value="35EXOc"/>
    <property type="match status" value="1"/>
</dbReference>
<dbReference type="InterPro" id="IPR002562">
    <property type="entry name" value="3'-5'_exonuclease_dom"/>
</dbReference>
<dbReference type="PANTHER" id="PTHR43040">
    <property type="entry name" value="RIBONUCLEASE D"/>
    <property type="match status" value="1"/>
</dbReference>
<accession>A0ABR1VPD0</accession>
<dbReference type="EMBL" id="JAQQWM010000003">
    <property type="protein sequence ID" value="KAK8073094.1"/>
    <property type="molecule type" value="Genomic_DNA"/>
</dbReference>
<feature type="domain" description="3'-5' exonuclease" evidence="2">
    <location>
        <begin position="52"/>
        <end position="256"/>
    </location>
</feature>
<dbReference type="InterPro" id="IPR036397">
    <property type="entry name" value="RNaseH_sf"/>
</dbReference>
<name>A0ABR1VPD0_9PEZI</name>
<protein>
    <recommendedName>
        <fullName evidence="2">3'-5' exonuclease domain-containing protein</fullName>
    </recommendedName>
</protein>
<dbReference type="SUPFAM" id="SSF53098">
    <property type="entry name" value="Ribonuclease H-like"/>
    <property type="match status" value="1"/>
</dbReference>
<dbReference type="Proteomes" id="UP001446871">
    <property type="component" value="Unassembled WGS sequence"/>
</dbReference>
<organism evidence="3 4">
    <name type="scientific">Apiospora saccharicola</name>
    <dbReference type="NCBI Taxonomy" id="335842"/>
    <lineage>
        <taxon>Eukaryota</taxon>
        <taxon>Fungi</taxon>
        <taxon>Dikarya</taxon>
        <taxon>Ascomycota</taxon>
        <taxon>Pezizomycotina</taxon>
        <taxon>Sordariomycetes</taxon>
        <taxon>Xylariomycetidae</taxon>
        <taxon>Amphisphaeriales</taxon>
        <taxon>Apiosporaceae</taxon>
        <taxon>Apiospora</taxon>
    </lineage>
</organism>
<evidence type="ECO:0000313" key="4">
    <source>
        <dbReference type="Proteomes" id="UP001446871"/>
    </source>
</evidence>
<dbReference type="InterPro" id="IPR012337">
    <property type="entry name" value="RNaseH-like_sf"/>
</dbReference>
<proteinExistence type="predicted"/>
<reference evidence="3 4" key="1">
    <citation type="submission" date="2023-01" db="EMBL/GenBank/DDBJ databases">
        <title>Analysis of 21 Apiospora genomes using comparative genomics revels a genus with tremendous synthesis potential of carbohydrate active enzymes and secondary metabolites.</title>
        <authorList>
            <person name="Sorensen T."/>
        </authorList>
    </citation>
    <scope>NUCLEOTIDE SEQUENCE [LARGE SCALE GENOMIC DNA]</scope>
    <source>
        <strain evidence="3 4">CBS 83171</strain>
    </source>
</reference>
<keyword evidence="4" id="KW-1185">Reference proteome</keyword>
<evidence type="ECO:0000313" key="3">
    <source>
        <dbReference type="EMBL" id="KAK8073094.1"/>
    </source>
</evidence>